<proteinExistence type="predicted"/>
<feature type="active site" evidence="4">
    <location>
        <position position="131"/>
    </location>
</feature>
<organism evidence="6 7">
    <name type="scientific">Deinococcus aerius</name>
    <dbReference type="NCBI Taxonomy" id="200253"/>
    <lineage>
        <taxon>Bacteria</taxon>
        <taxon>Thermotogati</taxon>
        <taxon>Deinococcota</taxon>
        <taxon>Deinococci</taxon>
        <taxon>Deinococcales</taxon>
        <taxon>Deinococcaceae</taxon>
        <taxon>Deinococcus</taxon>
    </lineage>
</organism>
<reference evidence="7" key="1">
    <citation type="submission" date="2018-01" db="EMBL/GenBank/DDBJ databases">
        <title>Draft Genome Sequence of the Radioresistant Bacterium Deinococcus aerius TR0125, Isolated from the Higher Atmosphere above Japan.</title>
        <authorList>
            <person name="Satoh K."/>
            <person name="Arai H."/>
            <person name="Sanzen T."/>
            <person name="Kawaguchi Y."/>
            <person name="Hayashi H."/>
            <person name="Yokobori S."/>
            <person name="Yamagishi A."/>
            <person name="Oono Y."/>
            <person name="Narumi I."/>
        </authorList>
    </citation>
    <scope>NUCLEOTIDE SEQUENCE [LARGE SCALE GENOMIC DNA]</scope>
    <source>
        <strain evidence="7">TR0125</strain>
    </source>
</reference>
<feature type="domain" description="CheB-type methylesterase" evidence="5">
    <location>
        <begin position="1"/>
        <end position="183"/>
    </location>
</feature>
<dbReference type="InterPro" id="IPR035909">
    <property type="entry name" value="CheB_C"/>
</dbReference>
<feature type="active site" evidence="4">
    <location>
        <position position="39"/>
    </location>
</feature>
<dbReference type="GO" id="GO:0000156">
    <property type="term" value="F:phosphorelay response regulator activity"/>
    <property type="evidence" value="ECO:0007669"/>
    <property type="project" value="InterPro"/>
</dbReference>
<keyword evidence="4" id="KW-0145">Chemotaxis</keyword>
<dbReference type="Gene3D" id="3.40.50.180">
    <property type="entry name" value="Methylesterase CheB, C-terminal domain"/>
    <property type="match status" value="1"/>
</dbReference>
<dbReference type="EMBL" id="BFAG01000019">
    <property type="protein sequence ID" value="GBF07874.1"/>
    <property type="molecule type" value="Genomic_DNA"/>
</dbReference>
<evidence type="ECO:0000256" key="3">
    <source>
        <dbReference type="ARBA" id="ARBA00048267"/>
    </source>
</evidence>
<dbReference type="RefSeq" id="WP_103131165.1">
    <property type="nucleotide sequence ID" value="NZ_BFAG01000019.1"/>
</dbReference>
<dbReference type="GO" id="GO:0006935">
    <property type="term" value="P:chemotaxis"/>
    <property type="evidence" value="ECO:0007669"/>
    <property type="project" value="UniProtKB-UniRule"/>
</dbReference>
<dbReference type="OrthoDB" id="9793421at2"/>
<sequence>MQVRRAVVIGGSAGALDGLLDIVRHLPLDFPAAVLVVVHLSPDHPSRLPELLNGAGPLEARSARGGEAPEPGRIYVAPPDHHLLLHRDRIMVSRGPKENRARPSIDVLFRSAAYTYGPGVTGVLLSGMLDDGTSGLWTIKQLGGHAMVQHPEEAEYPSMPLSAVQRVEVDDILPAREIGPRLVRQAGQPAADGHRGRPQMDERERHRLEVELRTASEDNAFEGGVLNLGPMSTFTCPECHGAMVRLQEGRSIRFRCHTGHAFTPAALLSELRESVEATLWSAVRALDENVMLLEHLAKHFGEAGEPIQGEAFRQEAARVGERSRTVRGVALQSGEHHGDLLQAARRAEVGEQPG</sequence>
<dbReference type="SUPFAM" id="SSF52738">
    <property type="entry name" value="Methylesterase CheB, C-terminal domain"/>
    <property type="match status" value="1"/>
</dbReference>
<dbReference type="PROSITE" id="PS50122">
    <property type="entry name" value="CHEB"/>
    <property type="match status" value="1"/>
</dbReference>
<evidence type="ECO:0000313" key="7">
    <source>
        <dbReference type="Proteomes" id="UP000236569"/>
    </source>
</evidence>
<name>A0A2I9D034_9DEIO</name>
<evidence type="ECO:0000313" key="6">
    <source>
        <dbReference type="EMBL" id="GBF07874.1"/>
    </source>
</evidence>
<dbReference type="GO" id="GO:0005737">
    <property type="term" value="C:cytoplasm"/>
    <property type="evidence" value="ECO:0007669"/>
    <property type="project" value="InterPro"/>
</dbReference>
<dbReference type="InterPro" id="IPR011247">
    <property type="entry name" value="Chemotax_prot-Glu_Me-esterase"/>
</dbReference>
<accession>A0A2I9D034</accession>
<gene>
    <name evidence="6" type="ORF">DAERI_190007</name>
</gene>
<evidence type="ECO:0000256" key="2">
    <source>
        <dbReference type="ARBA" id="ARBA00039140"/>
    </source>
</evidence>
<protein>
    <recommendedName>
        <fullName evidence="2">protein-glutamate methylesterase</fullName>
        <ecNumber evidence="2">3.1.1.61</ecNumber>
    </recommendedName>
</protein>
<dbReference type="PANTHER" id="PTHR42872">
    <property type="entry name" value="PROTEIN-GLUTAMATE METHYLESTERASE/PROTEIN-GLUTAMINE GLUTAMINASE"/>
    <property type="match status" value="1"/>
</dbReference>
<dbReference type="GO" id="GO:0008984">
    <property type="term" value="F:protein-glutamate methylesterase activity"/>
    <property type="evidence" value="ECO:0007669"/>
    <property type="project" value="UniProtKB-EC"/>
</dbReference>
<comment type="caution">
    <text evidence="6">The sequence shown here is derived from an EMBL/GenBank/DDBJ whole genome shotgun (WGS) entry which is preliminary data.</text>
</comment>
<dbReference type="PANTHER" id="PTHR42872:SF6">
    <property type="entry name" value="PROTEIN-GLUTAMATE METHYLESTERASE_PROTEIN-GLUTAMINE GLUTAMINASE"/>
    <property type="match status" value="1"/>
</dbReference>
<feature type="active site" evidence="4">
    <location>
        <position position="12"/>
    </location>
</feature>
<dbReference type="InterPro" id="IPR000673">
    <property type="entry name" value="Sig_transdc_resp-reg_Me-estase"/>
</dbReference>
<dbReference type="Proteomes" id="UP000236569">
    <property type="component" value="Unassembled WGS sequence"/>
</dbReference>
<dbReference type="Pfam" id="PF01339">
    <property type="entry name" value="CheB_methylest"/>
    <property type="match status" value="1"/>
</dbReference>
<dbReference type="PIRSF" id="PIRSF036461">
    <property type="entry name" value="Chmtx_methlestr"/>
    <property type="match status" value="1"/>
</dbReference>
<comment type="catalytic activity">
    <reaction evidence="3">
        <text>[protein]-L-glutamate 5-O-methyl ester + H2O = L-glutamyl-[protein] + methanol + H(+)</text>
        <dbReference type="Rhea" id="RHEA:23236"/>
        <dbReference type="Rhea" id="RHEA-COMP:10208"/>
        <dbReference type="Rhea" id="RHEA-COMP:10311"/>
        <dbReference type="ChEBI" id="CHEBI:15377"/>
        <dbReference type="ChEBI" id="CHEBI:15378"/>
        <dbReference type="ChEBI" id="CHEBI:17790"/>
        <dbReference type="ChEBI" id="CHEBI:29973"/>
        <dbReference type="ChEBI" id="CHEBI:82795"/>
        <dbReference type="EC" id="3.1.1.61"/>
    </reaction>
</comment>
<dbReference type="AlphaFoldDB" id="A0A2I9D034"/>
<evidence type="ECO:0000256" key="1">
    <source>
        <dbReference type="ARBA" id="ARBA00022801"/>
    </source>
</evidence>
<dbReference type="CDD" id="cd16433">
    <property type="entry name" value="CheB"/>
    <property type="match status" value="1"/>
</dbReference>
<evidence type="ECO:0000256" key="4">
    <source>
        <dbReference type="PROSITE-ProRule" id="PRU00050"/>
    </source>
</evidence>
<evidence type="ECO:0000259" key="5">
    <source>
        <dbReference type="PROSITE" id="PS50122"/>
    </source>
</evidence>
<keyword evidence="1 4" id="KW-0378">Hydrolase</keyword>
<keyword evidence="7" id="KW-1185">Reference proteome</keyword>
<dbReference type="EC" id="3.1.1.61" evidence="2"/>